<name>A0A094ZVU5_SCHHA</name>
<reference evidence="2" key="1">
    <citation type="journal article" date="2012" name="Nat. Genet.">
        <title>Whole-genome sequence of Schistosoma haematobium.</title>
        <authorList>
            <person name="Young N.D."/>
            <person name="Jex A.R."/>
            <person name="Li B."/>
            <person name="Liu S."/>
            <person name="Yang L."/>
            <person name="Xiong Z."/>
            <person name="Li Y."/>
            <person name="Cantacessi C."/>
            <person name="Hall R.S."/>
            <person name="Xu X."/>
            <person name="Chen F."/>
            <person name="Wu X."/>
            <person name="Zerlotini A."/>
            <person name="Oliveira G."/>
            <person name="Hofmann A."/>
            <person name="Zhang G."/>
            <person name="Fang X."/>
            <person name="Kang Y."/>
            <person name="Campbell B.E."/>
            <person name="Loukas A."/>
            <person name="Ranganathan S."/>
            <person name="Rollinson D."/>
            <person name="Rinaldi G."/>
            <person name="Brindley P.J."/>
            <person name="Yang H."/>
            <person name="Wang J."/>
            <person name="Wang J."/>
            <person name="Gasser R.B."/>
        </authorList>
    </citation>
    <scope>NUCLEOTIDE SEQUENCE [LARGE SCALE GENOMIC DNA]</scope>
</reference>
<dbReference type="STRING" id="6185.A0A094ZVU5"/>
<dbReference type="Gene3D" id="4.10.280.10">
    <property type="entry name" value="Helix-loop-helix DNA-binding domain"/>
    <property type="match status" value="1"/>
</dbReference>
<dbReference type="GO" id="GO:0000981">
    <property type="term" value="F:DNA-binding transcription factor activity, RNA polymerase II-specific"/>
    <property type="evidence" value="ECO:0007669"/>
    <property type="project" value="TreeGrafter"/>
</dbReference>
<dbReference type="InterPro" id="IPR011598">
    <property type="entry name" value="bHLH_dom"/>
</dbReference>
<dbReference type="PROSITE" id="PS50888">
    <property type="entry name" value="BHLH"/>
    <property type="match status" value="1"/>
</dbReference>
<sequence length="301" mass="36099">MDTCNDELLIDDHESILYQEYHYMTHINSECEFYTHQNKQQQQQHQHSDNPLHHYRTKCETMQTNLLMFNRTKVCENHDYFNLGLKNNTFLLQNTLENVNCSHRNNDTTIRSTELFDINDNFKTSHDDIFNTTNESYSEYIHNVFDKDFQSYAKVRERRRMFSINSAFEVNIQNYPSSSSYRSYFAFYKLTRSLNALRSCLPTFPYERRISKIDTLRLAIAYLALLKDLLANMEIINPEQNIERGQLVIQFMIKRLNSSKRHQLSWYTSDLIARLNWIRWDRLGYSGTIDWSSSIHSDYHQ</sequence>
<dbReference type="SUPFAM" id="SSF47459">
    <property type="entry name" value="HLH, helix-loop-helix DNA-binding domain"/>
    <property type="match status" value="1"/>
</dbReference>
<protein>
    <submittedName>
        <fullName evidence="2">Helix-loop-helix protein 13</fullName>
    </submittedName>
</protein>
<accession>A0A094ZVU5</accession>
<evidence type="ECO:0000259" key="1">
    <source>
        <dbReference type="PROSITE" id="PS50888"/>
    </source>
</evidence>
<dbReference type="PANTHER" id="PTHR23349:SF97">
    <property type="entry name" value="BHLH DOMAIN-CONTAINING PROTEIN"/>
    <property type="match status" value="1"/>
</dbReference>
<organism evidence="2">
    <name type="scientific">Schistosoma haematobium</name>
    <name type="common">Blood fluke</name>
    <dbReference type="NCBI Taxonomy" id="6185"/>
    <lineage>
        <taxon>Eukaryota</taxon>
        <taxon>Metazoa</taxon>
        <taxon>Spiralia</taxon>
        <taxon>Lophotrochozoa</taxon>
        <taxon>Platyhelminthes</taxon>
        <taxon>Trematoda</taxon>
        <taxon>Digenea</taxon>
        <taxon>Strigeidida</taxon>
        <taxon>Schistosomatoidea</taxon>
        <taxon>Schistosomatidae</taxon>
        <taxon>Schistosoma</taxon>
    </lineage>
</organism>
<gene>
    <name evidence="2" type="ORF">MS3_07446</name>
</gene>
<dbReference type="EMBL" id="KL251120">
    <property type="protein sequence ID" value="KGB39030.1"/>
    <property type="molecule type" value="Genomic_DNA"/>
</dbReference>
<feature type="domain" description="BHLH" evidence="1">
    <location>
        <begin position="174"/>
        <end position="226"/>
    </location>
</feature>
<dbReference type="InterPro" id="IPR036638">
    <property type="entry name" value="HLH_DNA-bd_sf"/>
</dbReference>
<dbReference type="InterPro" id="IPR050283">
    <property type="entry name" value="E-box_TF_Regulators"/>
</dbReference>
<evidence type="ECO:0000313" key="2">
    <source>
        <dbReference type="EMBL" id="KGB39030.1"/>
    </source>
</evidence>
<dbReference type="AlphaFoldDB" id="A0A094ZVU5"/>
<dbReference type="Pfam" id="PF00010">
    <property type="entry name" value="HLH"/>
    <property type="match status" value="1"/>
</dbReference>
<dbReference type="GO" id="GO:0046983">
    <property type="term" value="F:protein dimerization activity"/>
    <property type="evidence" value="ECO:0007669"/>
    <property type="project" value="InterPro"/>
</dbReference>
<dbReference type="GO" id="GO:0000977">
    <property type="term" value="F:RNA polymerase II transcription regulatory region sequence-specific DNA binding"/>
    <property type="evidence" value="ECO:0007669"/>
    <property type="project" value="TreeGrafter"/>
</dbReference>
<dbReference type="GO" id="GO:0032502">
    <property type="term" value="P:developmental process"/>
    <property type="evidence" value="ECO:0007669"/>
    <property type="project" value="TreeGrafter"/>
</dbReference>
<dbReference type="PANTHER" id="PTHR23349">
    <property type="entry name" value="BASIC HELIX-LOOP-HELIX TRANSCRIPTION FACTOR, TWIST"/>
    <property type="match status" value="1"/>
</dbReference>
<proteinExistence type="predicted"/>